<feature type="transmembrane region" description="Helical" evidence="6">
    <location>
        <begin position="30"/>
        <end position="53"/>
    </location>
</feature>
<evidence type="ECO:0000256" key="3">
    <source>
        <dbReference type="ARBA" id="ARBA00022692"/>
    </source>
</evidence>
<gene>
    <name evidence="7" type="ORF">CLV80_10926</name>
</gene>
<dbReference type="OrthoDB" id="5868344at2"/>
<keyword evidence="8" id="KW-1185">Reference proteome</keyword>
<evidence type="ECO:0000256" key="5">
    <source>
        <dbReference type="ARBA" id="ARBA00023136"/>
    </source>
</evidence>
<comment type="subcellular location">
    <subcellularLocation>
        <location evidence="1">Membrane</location>
        <topology evidence="1">Multi-pass membrane protein</topology>
    </subcellularLocation>
</comment>
<comment type="similarity">
    <text evidence="2">Belongs to the CbiQ family.</text>
</comment>
<organism evidence="7 8">
    <name type="scientific">Yoonia maritima</name>
    <dbReference type="NCBI Taxonomy" id="1435347"/>
    <lineage>
        <taxon>Bacteria</taxon>
        <taxon>Pseudomonadati</taxon>
        <taxon>Pseudomonadota</taxon>
        <taxon>Alphaproteobacteria</taxon>
        <taxon>Rhodobacterales</taxon>
        <taxon>Paracoccaceae</taxon>
        <taxon>Yoonia</taxon>
    </lineage>
</organism>
<evidence type="ECO:0000313" key="8">
    <source>
        <dbReference type="Proteomes" id="UP000238007"/>
    </source>
</evidence>
<dbReference type="Proteomes" id="UP000238007">
    <property type="component" value="Unassembled WGS sequence"/>
</dbReference>
<sequence>MISLTSPIKTKAHGWPAGAKLAALCVSTVALFYVQNAAIHAVIFAGILTLYALPGRAFFMAGLRALRLLWPFIVVVAIWHLWTGEVALGAAVILRMMSAVALANLVTMTTLLSDMIDVVRTITRPLTRFGLRPNILELAIALVIRLTPVLVEKGSLLSQSWRARSCQPSGWRIILPFTVLALDDADQVAEALRARGGFDALEDI</sequence>
<evidence type="ECO:0000256" key="4">
    <source>
        <dbReference type="ARBA" id="ARBA00022989"/>
    </source>
</evidence>
<dbReference type="Pfam" id="PF02361">
    <property type="entry name" value="CbiQ"/>
    <property type="match status" value="1"/>
</dbReference>
<dbReference type="AlphaFoldDB" id="A0A2T0VWH3"/>
<evidence type="ECO:0000256" key="2">
    <source>
        <dbReference type="ARBA" id="ARBA00008564"/>
    </source>
</evidence>
<accession>A0A2T0VWH3</accession>
<protein>
    <submittedName>
        <fullName evidence="7">Biotin transport system permease protein</fullName>
    </submittedName>
</protein>
<name>A0A2T0VWH3_9RHOB</name>
<evidence type="ECO:0000256" key="6">
    <source>
        <dbReference type="SAM" id="Phobius"/>
    </source>
</evidence>
<keyword evidence="3 6" id="KW-0812">Transmembrane</keyword>
<evidence type="ECO:0000256" key="1">
    <source>
        <dbReference type="ARBA" id="ARBA00004141"/>
    </source>
</evidence>
<dbReference type="GO" id="GO:0005886">
    <property type="term" value="C:plasma membrane"/>
    <property type="evidence" value="ECO:0007669"/>
    <property type="project" value="UniProtKB-ARBA"/>
</dbReference>
<evidence type="ECO:0000313" key="7">
    <source>
        <dbReference type="EMBL" id="PRY76228.1"/>
    </source>
</evidence>
<dbReference type="EMBL" id="PVTP01000009">
    <property type="protein sequence ID" value="PRY76228.1"/>
    <property type="molecule type" value="Genomic_DNA"/>
</dbReference>
<dbReference type="CDD" id="cd16914">
    <property type="entry name" value="EcfT"/>
    <property type="match status" value="1"/>
</dbReference>
<dbReference type="InterPro" id="IPR003339">
    <property type="entry name" value="ABC/ECF_trnsptr_transmembrane"/>
</dbReference>
<keyword evidence="5 6" id="KW-0472">Membrane</keyword>
<keyword evidence="4 6" id="KW-1133">Transmembrane helix</keyword>
<proteinExistence type="inferred from homology"/>
<reference evidence="7 8" key="1">
    <citation type="submission" date="2018-03" db="EMBL/GenBank/DDBJ databases">
        <title>Genomic Encyclopedia of Archaeal and Bacterial Type Strains, Phase II (KMG-II): from individual species to whole genera.</title>
        <authorList>
            <person name="Goeker M."/>
        </authorList>
    </citation>
    <scope>NUCLEOTIDE SEQUENCE [LARGE SCALE GENOMIC DNA]</scope>
    <source>
        <strain evidence="7 8">DSM 101533</strain>
    </source>
</reference>
<comment type="caution">
    <text evidence="7">The sequence shown here is derived from an EMBL/GenBank/DDBJ whole genome shotgun (WGS) entry which is preliminary data.</text>
</comment>
<dbReference type="RefSeq" id="WP_106358350.1">
    <property type="nucleotide sequence ID" value="NZ_PVTP01000009.1"/>
</dbReference>